<sequence length="406" mass="45339">MHILSGPNRDEFLAVPQLIRFDYSAGRDGQEPTLLIKGSTLLIKYIVLGARMQLAFASCEGRLLYALRVFDDENDGGILWSVAERQEELDAIRGLAQAQPMVAFLFNEIAVNVAWNDYPPIETAERLINLSQGSSLGDVDHRAVKGKAAKLLDKLGSSDGANVDWMILEIGGKNDWKPIRNHFITAAANSSLIDVFDQDEGNQQEQIGIWLTDSLHPSGAYHSPQRPYKKNETRELTDILLSYDYGATLVESKTLSILARERLPSRPKLQRDVSSHIDKAFKQLRGGIRKLKEGEEITDRDGKVLSITRDKPAHAIVLIPDLDLIEDPQKYGLEFIKSFMAETGGFPHLLDISELLRVVQAAEMMAARGETTTPMMAFDYYLIERAKKAANAGTLCIEVLLRFVEE</sequence>
<evidence type="ECO:0000313" key="1">
    <source>
        <dbReference type="EMBL" id="CUH62464.1"/>
    </source>
</evidence>
<dbReference type="AlphaFoldDB" id="A0A0P1F409"/>
<accession>A0A0P1F409</accession>
<protein>
    <submittedName>
        <fullName evidence="1">Uncharacterized protein</fullName>
    </submittedName>
</protein>
<dbReference type="Proteomes" id="UP000051587">
    <property type="component" value="Unassembled WGS sequence"/>
</dbReference>
<organism evidence="1 2">
    <name type="scientific">Thalassovita gelatinovora</name>
    <name type="common">Thalassobius gelatinovorus</name>
    <dbReference type="NCBI Taxonomy" id="53501"/>
    <lineage>
        <taxon>Bacteria</taxon>
        <taxon>Pseudomonadati</taxon>
        <taxon>Pseudomonadota</taxon>
        <taxon>Alphaproteobacteria</taxon>
        <taxon>Rhodobacterales</taxon>
        <taxon>Roseobacteraceae</taxon>
        <taxon>Thalassovita</taxon>
    </lineage>
</organism>
<dbReference type="EMBL" id="CYSA01000003">
    <property type="protein sequence ID" value="CUH62464.1"/>
    <property type="molecule type" value="Genomic_DNA"/>
</dbReference>
<name>A0A0P1F409_THAGE</name>
<keyword evidence="2" id="KW-1185">Reference proteome</keyword>
<dbReference type="RefSeq" id="WP_058260934.1">
    <property type="nucleotide sequence ID" value="NZ_CP051181.1"/>
</dbReference>
<dbReference type="OrthoDB" id="7844675at2"/>
<proteinExistence type="predicted"/>
<gene>
    <name evidence="1" type="ORF">TG4357_00120</name>
</gene>
<reference evidence="1 2" key="1">
    <citation type="submission" date="2015-09" db="EMBL/GenBank/DDBJ databases">
        <authorList>
            <consortium name="Swine Surveillance"/>
        </authorList>
    </citation>
    <scope>NUCLEOTIDE SEQUENCE [LARGE SCALE GENOMIC DNA]</scope>
    <source>
        <strain evidence="1 2">CECT 4357</strain>
    </source>
</reference>
<evidence type="ECO:0000313" key="2">
    <source>
        <dbReference type="Proteomes" id="UP000051587"/>
    </source>
</evidence>